<dbReference type="Proteomes" id="UP000006201">
    <property type="component" value="Unassembled WGS sequence"/>
</dbReference>
<dbReference type="EMBL" id="AAOH01000005">
    <property type="protein sequence ID" value="EAR27849.1"/>
    <property type="molecule type" value="Genomic_DNA"/>
</dbReference>
<comment type="caution">
    <text evidence="4">The sequence shown here is derived from an EMBL/GenBank/DDBJ whole genome shotgun (WGS) entry which is preliminary data.</text>
</comment>
<keyword evidence="2" id="KW-0808">Transferase</keyword>
<evidence type="ECO:0000313" key="5">
    <source>
        <dbReference type="Proteomes" id="UP000006201"/>
    </source>
</evidence>
<accession>A4CBW2</accession>
<dbReference type="PANTHER" id="PTHR12526:SF629">
    <property type="entry name" value="TEICHURONIC ACID BIOSYNTHESIS GLYCOSYLTRANSFERASE TUAH-RELATED"/>
    <property type="match status" value="1"/>
</dbReference>
<evidence type="ECO:0000313" key="4">
    <source>
        <dbReference type="EMBL" id="EAR27849.1"/>
    </source>
</evidence>
<dbReference type="STRING" id="87626.PTD2_18545"/>
<dbReference type="eggNOG" id="COG0438">
    <property type="taxonomic scope" value="Bacteria"/>
</dbReference>
<dbReference type="RefSeq" id="WP_009839681.1">
    <property type="nucleotide sequence ID" value="NZ_CH959301.1"/>
</dbReference>
<feature type="domain" description="Glycosyl transferase family 1" evidence="3">
    <location>
        <begin position="218"/>
        <end position="352"/>
    </location>
</feature>
<protein>
    <submittedName>
        <fullName evidence="4">CapM protein</fullName>
    </submittedName>
</protein>
<name>A4CBW2_9GAMM</name>
<gene>
    <name evidence="4" type="ORF">PTD2_18545</name>
</gene>
<dbReference type="HOGENOM" id="CLU_058587_0_0_6"/>
<dbReference type="AlphaFoldDB" id="A4CBW2"/>
<dbReference type="PANTHER" id="PTHR12526">
    <property type="entry name" value="GLYCOSYLTRANSFERASE"/>
    <property type="match status" value="1"/>
</dbReference>
<dbReference type="GO" id="GO:0016757">
    <property type="term" value="F:glycosyltransferase activity"/>
    <property type="evidence" value="ECO:0007669"/>
    <property type="project" value="UniProtKB-KW"/>
</dbReference>
<evidence type="ECO:0000256" key="1">
    <source>
        <dbReference type="ARBA" id="ARBA00022676"/>
    </source>
</evidence>
<evidence type="ECO:0000259" key="3">
    <source>
        <dbReference type="Pfam" id="PF00534"/>
    </source>
</evidence>
<dbReference type="GO" id="GO:1901135">
    <property type="term" value="P:carbohydrate derivative metabolic process"/>
    <property type="evidence" value="ECO:0007669"/>
    <property type="project" value="UniProtKB-ARBA"/>
</dbReference>
<dbReference type="CDD" id="cd03801">
    <property type="entry name" value="GT4_PimA-like"/>
    <property type="match status" value="1"/>
</dbReference>
<dbReference type="Gene3D" id="3.40.50.2000">
    <property type="entry name" value="Glycogen Phosphorylase B"/>
    <property type="match status" value="2"/>
</dbReference>
<dbReference type="OrthoDB" id="9768937at2"/>
<evidence type="ECO:0000256" key="2">
    <source>
        <dbReference type="ARBA" id="ARBA00022679"/>
    </source>
</evidence>
<organism evidence="4 5">
    <name type="scientific">Pseudoalteromonas tunicata D2</name>
    <dbReference type="NCBI Taxonomy" id="87626"/>
    <lineage>
        <taxon>Bacteria</taxon>
        <taxon>Pseudomonadati</taxon>
        <taxon>Pseudomonadota</taxon>
        <taxon>Gammaproteobacteria</taxon>
        <taxon>Alteromonadales</taxon>
        <taxon>Pseudoalteromonadaceae</taxon>
        <taxon>Pseudoalteromonas</taxon>
    </lineage>
</organism>
<keyword evidence="5" id="KW-1185">Reference proteome</keyword>
<dbReference type="SUPFAM" id="SSF53756">
    <property type="entry name" value="UDP-Glycosyltransferase/glycogen phosphorylase"/>
    <property type="match status" value="1"/>
</dbReference>
<keyword evidence="1" id="KW-0328">Glycosyltransferase</keyword>
<reference evidence="4 5" key="1">
    <citation type="submission" date="2006-02" db="EMBL/GenBank/DDBJ databases">
        <authorList>
            <person name="Moran M.A."/>
            <person name="Kjelleberg S."/>
            <person name="Egan S."/>
            <person name="Saunders N."/>
            <person name="Thomas T."/>
            <person name="Ferriera S."/>
            <person name="Johnson J."/>
            <person name="Kravitz S."/>
            <person name="Halpern A."/>
            <person name="Remington K."/>
            <person name="Beeson K."/>
            <person name="Tran B."/>
            <person name="Rogers Y.-H."/>
            <person name="Friedman R."/>
            <person name="Venter J.C."/>
        </authorList>
    </citation>
    <scope>NUCLEOTIDE SEQUENCE [LARGE SCALE GENOMIC DNA]</scope>
    <source>
        <strain evidence="4 5">D2</strain>
    </source>
</reference>
<dbReference type="InterPro" id="IPR001296">
    <property type="entry name" value="Glyco_trans_1"/>
</dbReference>
<dbReference type="Pfam" id="PF00534">
    <property type="entry name" value="Glycos_transf_1"/>
    <property type="match status" value="1"/>
</dbReference>
<sequence>MKALVVFDGRFYNNSGLPSSYHLTYDLFTKRYLTEFDSVTVVGRLFNKPDDGAQSVIGNNATFIGIPGYVGPKQFLFKLPSILKLLWNIDLKNTAVFLRTPGTIPFIFSLILFVKRKKFAVEVVADPHDQLSKGSVEHPIRMIFQKLYSYFLKWQCRKAIGAAYVTKSALQKRYPPKSDLTTNYTSLNLGNEWFVKEPKLYDKLDTINLLNVGMMVQLYKAQDVILKTISILKERNINCFVTFVGDGEYRAFLENLAVKLNIKNQVKFVGKVSDRELLQKYYDDSDIFILPSRQEGLPRVMIEAMSRALPCIGTDVGGISELINQSFIIAVDDPEGLAERIEYFINNPNIMELESKRNLLTSENYKGEMIQKRRNSFYQGVKERNYED</sequence>
<proteinExistence type="predicted"/>